<evidence type="ECO:0000256" key="1">
    <source>
        <dbReference type="SAM" id="Phobius"/>
    </source>
</evidence>
<gene>
    <name evidence="2" type="ORF">ACF05T_34390</name>
</gene>
<reference evidence="2 3" key="1">
    <citation type="submission" date="2024-10" db="EMBL/GenBank/DDBJ databases">
        <title>The Natural Products Discovery Center: Release of the First 8490 Sequenced Strains for Exploring Actinobacteria Biosynthetic Diversity.</title>
        <authorList>
            <person name="Kalkreuter E."/>
            <person name="Kautsar S.A."/>
            <person name="Yang D."/>
            <person name="Bader C.D."/>
            <person name="Teijaro C.N."/>
            <person name="Fluegel L."/>
            <person name="Davis C.M."/>
            <person name="Simpson J.R."/>
            <person name="Lauterbach L."/>
            <person name="Steele A.D."/>
            <person name="Gui C."/>
            <person name="Meng S."/>
            <person name="Li G."/>
            <person name="Viehrig K."/>
            <person name="Ye F."/>
            <person name="Su P."/>
            <person name="Kiefer A.F."/>
            <person name="Nichols A."/>
            <person name="Cepeda A.J."/>
            <person name="Yan W."/>
            <person name="Fan B."/>
            <person name="Jiang Y."/>
            <person name="Adhikari A."/>
            <person name="Zheng C.-J."/>
            <person name="Schuster L."/>
            <person name="Cowan T.M."/>
            <person name="Smanski M.J."/>
            <person name="Chevrette M.G."/>
            <person name="De Carvalho L.P.S."/>
            <person name="Shen B."/>
        </authorList>
    </citation>
    <scope>NUCLEOTIDE SEQUENCE [LARGE SCALE GENOMIC DNA]</scope>
    <source>
        <strain evidence="2 3">NPDC015755</strain>
    </source>
</reference>
<protein>
    <submittedName>
        <fullName evidence="2">DUF2867 domain-containing protein</fullName>
    </submittedName>
</protein>
<dbReference type="Pfam" id="PF11066">
    <property type="entry name" value="DUF2867"/>
    <property type="match status" value="1"/>
</dbReference>
<evidence type="ECO:0000313" key="2">
    <source>
        <dbReference type="EMBL" id="MFF8281080.1"/>
    </source>
</evidence>
<evidence type="ECO:0000313" key="3">
    <source>
        <dbReference type="Proteomes" id="UP001603013"/>
    </source>
</evidence>
<proteinExistence type="predicted"/>
<dbReference type="EMBL" id="JBIBSM010000036">
    <property type="protein sequence ID" value="MFF8281080.1"/>
    <property type="molecule type" value="Genomic_DNA"/>
</dbReference>
<dbReference type="Proteomes" id="UP001603013">
    <property type="component" value="Unassembled WGS sequence"/>
</dbReference>
<comment type="caution">
    <text evidence="2">The sequence shown here is derived from an EMBL/GenBank/DDBJ whole genome shotgun (WGS) entry which is preliminary data.</text>
</comment>
<sequence length="194" mass="21573">MRIPKSAHTSRHWRIHEIAPDFRVEDVWALPTPGGPDDLPLLVEWFAKDDGPNPFPGVARALFATRQRVGKLFGWDEAGSGVGARVPTMRTRLPEDLRECPCGPALPSVPFTSVYLTGTEWTAESANKTVHTLMHIGWVPDDAGGYRGQMAVLVKPNGLLGRIYMAAIVPFRYLIVYPALMRMIGREWRLGTPT</sequence>
<dbReference type="RefSeq" id="WP_391937838.1">
    <property type="nucleotide sequence ID" value="NZ_JBIBSM010000036.1"/>
</dbReference>
<keyword evidence="1" id="KW-1133">Transmembrane helix</keyword>
<accession>A0ABW6YNL4</accession>
<feature type="transmembrane region" description="Helical" evidence="1">
    <location>
        <begin position="159"/>
        <end position="180"/>
    </location>
</feature>
<organism evidence="2 3">
    <name type="scientific">Streptomyces lateritius</name>
    <dbReference type="NCBI Taxonomy" id="67313"/>
    <lineage>
        <taxon>Bacteria</taxon>
        <taxon>Bacillati</taxon>
        <taxon>Actinomycetota</taxon>
        <taxon>Actinomycetes</taxon>
        <taxon>Kitasatosporales</taxon>
        <taxon>Streptomycetaceae</taxon>
        <taxon>Streptomyces</taxon>
    </lineage>
</organism>
<keyword evidence="1" id="KW-0812">Transmembrane</keyword>
<name>A0ABW6YNL4_9ACTN</name>
<keyword evidence="3" id="KW-1185">Reference proteome</keyword>
<keyword evidence="1" id="KW-0472">Membrane</keyword>
<dbReference type="InterPro" id="IPR021295">
    <property type="entry name" value="DUF2867"/>
</dbReference>